<keyword evidence="2" id="KW-1185">Reference proteome</keyword>
<dbReference type="AlphaFoldDB" id="A0A4R6ULM9"/>
<evidence type="ECO:0000313" key="2">
    <source>
        <dbReference type="Proteomes" id="UP000295705"/>
    </source>
</evidence>
<reference evidence="1 2" key="1">
    <citation type="submission" date="2019-03" db="EMBL/GenBank/DDBJ databases">
        <title>Genomic Encyclopedia of Type Strains, Phase IV (KMG-IV): sequencing the most valuable type-strain genomes for metagenomic binning, comparative biology and taxonomic classification.</title>
        <authorList>
            <person name="Goeker M."/>
        </authorList>
    </citation>
    <scope>NUCLEOTIDE SEQUENCE [LARGE SCALE GENOMIC DNA]</scope>
    <source>
        <strain evidence="1 2">DSM 45775</strain>
    </source>
</reference>
<evidence type="ECO:0000313" key="1">
    <source>
        <dbReference type="EMBL" id="TDQ46429.1"/>
    </source>
</evidence>
<protein>
    <recommendedName>
        <fullName evidence="3">Transcriptional regulator, AbiEi antitoxin, Type IV TA system</fullName>
    </recommendedName>
</protein>
<dbReference type="RefSeq" id="WP_133830165.1">
    <property type="nucleotide sequence ID" value="NZ_BAABHR010000031.1"/>
</dbReference>
<gene>
    <name evidence="1" type="ORF">EV188_11657</name>
</gene>
<dbReference type="Proteomes" id="UP000295705">
    <property type="component" value="Unassembled WGS sequence"/>
</dbReference>
<sequence>MDDFDDWQRMLAAEHRIVTRAQLLAQGFTDDGIQAQLDANRWERVRESVYALFTGPLSPEAKRAAALLACRGGALLSHETAGELHGFLEPDPEQPVHVTVRYGCSAVRLDGVKVHRSRAFAHIGVDGSDPPITSRVHTVLDLAVAAPDAREAMRRAHQFALDAGVHPLALEQAIDLRRPTRHRRAITDAVTLLRDGVLSELEHRYLVDVEQAHGLPIGRRQAPVLVDGVRRYEDITYDLPGGRVTARLDGFGTHRDPRTALVDRRRTVAAAVSGEVSVPFGWDEVTRFPCRTTREVESLLRAVGWEEPLRPCGLCERTLGL</sequence>
<name>A0A4R6ULM9_9PSEU</name>
<evidence type="ECO:0008006" key="3">
    <source>
        <dbReference type="Google" id="ProtNLM"/>
    </source>
</evidence>
<organism evidence="1 2">
    <name type="scientific">Actinomycetospora succinea</name>
    <dbReference type="NCBI Taxonomy" id="663603"/>
    <lineage>
        <taxon>Bacteria</taxon>
        <taxon>Bacillati</taxon>
        <taxon>Actinomycetota</taxon>
        <taxon>Actinomycetes</taxon>
        <taxon>Pseudonocardiales</taxon>
        <taxon>Pseudonocardiaceae</taxon>
        <taxon>Actinomycetospora</taxon>
    </lineage>
</organism>
<comment type="caution">
    <text evidence="1">The sequence shown here is derived from an EMBL/GenBank/DDBJ whole genome shotgun (WGS) entry which is preliminary data.</text>
</comment>
<accession>A0A4R6ULM9</accession>
<dbReference type="EMBL" id="SNYO01000016">
    <property type="protein sequence ID" value="TDQ46429.1"/>
    <property type="molecule type" value="Genomic_DNA"/>
</dbReference>
<proteinExistence type="predicted"/>
<dbReference type="OrthoDB" id="5146042at2"/>